<comment type="function">
    <text evidence="5">Catalyzes the conversion of trans-anhydromevalonate 5-phosphate (tAHMP) into isopentenyl phosphate. Involved in the archaeal mevalonate (MVA) pathway, which provides fundamental precursors for isoprenoid biosynthesis, such as isopentenyl diphosphate (IPP) and dimethylallyl diphosphate (DMAPP).</text>
</comment>
<keyword evidence="12" id="KW-1185">Reference proteome</keyword>
<dbReference type="NCBIfam" id="TIGR00148">
    <property type="entry name" value="UbiD family decarboxylase"/>
    <property type="match status" value="1"/>
</dbReference>
<dbReference type="SUPFAM" id="SSF143968">
    <property type="entry name" value="UbiD C-terminal domain-like"/>
    <property type="match status" value="1"/>
</dbReference>
<evidence type="ECO:0000256" key="8">
    <source>
        <dbReference type="ARBA" id="ARBA00049936"/>
    </source>
</evidence>
<feature type="domain" description="3-octaprenyl-4-hydroxybenzoate carboxy-lyase-like Rift-related" evidence="9">
    <location>
        <begin position="91"/>
        <end position="271"/>
    </location>
</feature>
<gene>
    <name evidence="11" type="ordered locus">Calag_0755</name>
</gene>
<dbReference type="Gene3D" id="3.40.1670.10">
    <property type="entry name" value="UbiD C-terminal domain-like"/>
    <property type="match status" value="1"/>
</dbReference>
<dbReference type="SUPFAM" id="SSF50475">
    <property type="entry name" value="FMN-binding split barrel"/>
    <property type="match status" value="1"/>
</dbReference>
<comment type="similarity">
    <text evidence="3">Belongs to the UbiD family.</text>
</comment>
<dbReference type="AlphaFoldDB" id="L0AAP6"/>
<dbReference type="Pfam" id="PF01977">
    <property type="entry name" value="UbiD"/>
    <property type="match status" value="1"/>
</dbReference>
<proteinExistence type="inferred from homology"/>
<dbReference type="Proteomes" id="UP000010469">
    <property type="component" value="Chromosome"/>
</dbReference>
<evidence type="ECO:0000259" key="10">
    <source>
        <dbReference type="Pfam" id="PF20696"/>
    </source>
</evidence>
<dbReference type="FunFam" id="3.40.1670.10:FF:000003">
    <property type="entry name" value="Phenolic acid decarboxylase"/>
    <property type="match status" value="1"/>
</dbReference>
<dbReference type="STRING" id="1056495.Calag_0755"/>
<organism evidence="11 12">
    <name type="scientific">Caldisphaera lagunensis (strain DSM 15908 / JCM 11604 / ANMR 0165 / IC-154)</name>
    <dbReference type="NCBI Taxonomy" id="1056495"/>
    <lineage>
        <taxon>Archaea</taxon>
        <taxon>Thermoproteota</taxon>
        <taxon>Thermoprotei</taxon>
        <taxon>Acidilobales</taxon>
        <taxon>Caldisphaeraceae</taxon>
        <taxon>Caldisphaera</taxon>
    </lineage>
</organism>
<evidence type="ECO:0000256" key="1">
    <source>
        <dbReference type="ARBA" id="ARBA00001936"/>
    </source>
</evidence>
<comment type="pathway">
    <text evidence="2">Isoprenoid biosynthesis; isopentenyl diphosphate biosynthesis via mevalonate pathway.</text>
</comment>
<protein>
    <recommendedName>
        <fullName evidence="7">Anhydromevalonate phosphate decarboxylase</fullName>
        <ecNumber evidence="6">4.1.1.126</ecNumber>
    </recommendedName>
</protein>
<evidence type="ECO:0000259" key="9">
    <source>
        <dbReference type="Pfam" id="PF01977"/>
    </source>
</evidence>
<evidence type="ECO:0000256" key="4">
    <source>
        <dbReference type="ARBA" id="ARBA00049054"/>
    </source>
</evidence>
<evidence type="ECO:0000256" key="6">
    <source>
        <dbReference type="ARBA" id="ARBA00049727"/>
    </source>
</evidence>
<evidence type="ECO:0000256" key="5">
    <source>
        <dbReference type="ARBA" id="ARBA00049583"/>
    </source>
</evidence>
<dbReference type="KEGG" id="clg:Calag_0755"/>
<accession>L0AAP6</accession>
<comment type="cofactor">
    <cofactor evidence="8">
        <name>prenylated FMN</name>
        <dbReference type="ChEBI" id="CHEBI:87746"/>
    </cofactor>
</comment>
<evidence type="ECO:0000256" key="3">
    <source>
        <dbReference type="ARBA" id="ARBA00010021"/>
    </source>
</evidence>
<dbReference type="HOGENOM" id="CLU_023348_5_1_2"/>
<comment type="cofactor">
    <cofactor evidence="1">
        <name>Mn(2+)</name>
        <dbReference type="ChEBI" id="CHEBI:29035"/>
    </cofactor>
</comment>
<dbReference type="InterPro" id="IPR002830">
    <property type="entry name" value="UbiD"/>
</dbReference>
<evidence type="ECO:0000256" key="2">
    <source>
        <dbReference type="ARBA" id="ARBA00005092"/>
    </source>
</evidence>
<evidence type="ECO:0000313" key="11">
    <source>
        <dbReference type="EMBL" id="AFZ70499.1"/>
    </source>
</evidence>
<dbReference type="GO" id="GO:0005737">
    <property type="term" value="C:cytoplasm"/>
    <property type="evidence" value="ECO:0007669"/>
    <property type="project" value="TreeGrafter"/>
</dbReference>
<dbReference type="GO" id="GO:0016831">
    <property type="term" value="F:carboxy-lyase activity"/>
    <property type="evidence" value="ECO:0007669"/>
    <property type="project" value="InterPro"/>
</dbReference>
<dbReference type="InterPro" id="IPR049381">
    <property type="entry name" value="UbiD-like_C"/>
</dbReference>
<comment type="catalytic activity">
    <reaction evidence="4">
        <text>(2E)-3-methyl-5-phosphooxypent-2-enoate + H(+) = isopentenyl phosphate + CO2</text>
        <dbReference type="Rhea" id="RHEA:78971"/>
        <dbReference type="ChEBI" id="CHEBI:15378"/>
        <dbReference type="ChEBI" id="CHEBI:16526"/>
        <dbReference type="ChEBI" id="CHEBI:65078"/>
        <dbReference type="ChEBI" id="CHEBI:229665"/>
        <dbReference type="EC" id="4.1.1.126"/>
    </reaction>
    <physiologicalReaction direction="left-to-right" evidence="4">
        <dbReference type="Rhea" id="RHEA:78972"/>
    </physiologicalReaction>
</comment>
<evidence type="ECO:0000256" key="7">
    <source>
        <dbReference type="ARBA" id="ARBA00049754"/>
    </source>
</evidence>
<dbReference type="eggNOG" id="arCOG01671">
    <property type="taxonomic scope" value="Archaea"/>
</dbReference>
<name>L0AAP6_CALLD</name>
<dbReference type="InterPro" id="IPR048304">
    <property type="entry name" value="UbiD_Rift_dom"/>
</dbReference>
<dbReference type="EMBL" id="CP003378">
    <property type="protein sequence ID" value="AFZ70499.1"/>
    <property type="molecule type" value="Genomic_DNA"/>
</dbReference>
<evidence type="ECO:0000313" key="12">
    <source>
        <dbReference type="Proteomes" id="UP000010469"/>
    </source>
</evidence>
<dbReference type="PANTHER" id="PTHR30108:SF21">
    <property type="entry name" value="4-HYDROXYBENZOATE DECARBOXYLASE"/>
    <property type="match status" value="1"/>
</dbReference>
<feature type="domain" description="3-octaprenyl-4-hydroxybenzoate carboxy-lyase-like C-terminal" evidence="10">
    <location>
        <begin position="276"/>
        <end position="397"/>
    </location>
</feature>
<dbReference type="PANTHER" id="PTHR30108">
    <property type="entry name" value="3-OCTAPRENYL-4-HYDROXYBENZOATE CARBOXY-LYASE-RELATED"/>
    <property type="match status" value="1"/>
</dbReference>
<reference evidence="12" key="1">
    <citation type="submission" date="2012-03" db="EMBL/GenBank/DDBJ databases">
        <title>Complete genome of Caldisphaera lagunensis DSM 15908.</title>
        <authorList>
            <person name="Lucas S."/>
            <person name="Copeland A."/>
            <person name="Lapidus A."/>
            <person name="Glavina del Rio T."/>
            <person name="Dalin E."/>
            <person name="Tice H."/>
            <person name="Bruce D."/>
            <person name="Goodwin L."/>
            <person name="Pitluck S."/>
            <person name="Peters L."/>
            <person name="Mikhailova N."/>
            <person name="Teshima H."/>
            <person name="Kyrpides N."/>
            <person name="Mavromatis K."/>
            <person name="Ivanova N."/>
            <person name="Brettin T."/>
            <person name="Detter J.C."/>
            <person name="Han C."/>
            <person name="Larimer F."/>
            <person name="Land M."/>
            <person name="Hauser L."/>
            <person name="Markowitz V."/>
            <person name="Cheng J.-F."/>
            <person name="Hugenholtz P."/>
            <person name="Woyke T."/>
            <person name="Wu D."/>
            <person name="Spring S."/>
            <person name="Schroeder M."/>
            <person name="Brambilla E."/>
            <person name="Klenk H.-P."/>
            <person name="Eisen J.A."/>
        </authorList>
    </citation>
    <scope>NUCLEOTIDE SEQUENCE [LARGE SCALE GENOMIC DNA]</scope>
    <source>
        <strain evidence="12">DSM 15908 / JCM 11604 / IC-154</strain>
    </source>
</reference>
<sequence>MRFIDEVGSEYCGKLSRDFEVSKILKSKQGSKTAQTFHVENVMQISSGNVVDSKEKVLKALHVNNVEEAYNKLLDSFSKKGELKFVGEPKLKEGSLKDLPFVKFYEKDGGYYLTSSIIISCYEGICNASIHRIMLLNEKEAAVRIVPRHLYYLYNEALKHGEMLPVTVIIGVHPAIVLASSHSPPLGYFELEAASNILGSLEVYNSPIHKNPIPYGTGAIIEGFISEKMADEGPFVEAMGGYDKVRKQPILIANKVYVNPDETSHIILPGGYEHAVLMGFPREASIYNAVSKVVPKVHGVNLTYNSGGWLHAIISIEKNHDGDAKNAILAAFSAHPSLKHVVVVDPDINIYDINDVEWAIATRFQADKNLVIVNNARGSTLDPSAKDGLTSKMGIDATKPINGGIEFERAKIP</sequence>
<dbReference type="InParanoid" id="L0AAP6"/>
<dbReference type="Pfam" id="PF20696">
    <property type="entry name" value="UbiD_C"/>
    <property type="match status" value="1"/>
</dbReference>
<dbReference type="EC" id="4.1.1.126" evidence="6"/>